<keyword evidence="8 15" id="KW-1133">Transmembrane helix</keyword>
<dbReference type="FunFam" id="2.60.40.10:FF:001687">
    <property type="entry name" value="Neuroglian, isoform E"/>
    <property type="match status" value="1"/>
</dbReference>
<evidence type="ECO:0000256" key="8">
    <source>
        <dbReference type="ARBA" id="ARBA00022989"/>
    </source>
</evidence>
<dbReference type="InterPro" id="IPR007110">
    <property type="entry name" value="Ig-like_dom"/>
</dbReference>
<evidence type="ECO:0000313" key="20">
    <source>
        <dbReference type="Proteomes" id="UP001286313"/>
    </source>
</evidence>
<evidence type="ECO:0000256" key="13">
    <source>
        <dbReference type="ARBA" id="ARBA00060461"/>
    </source>
</evidence>
<dbReference type="FunFam" id="2.60.40.10:FF:000005">
    <property type="entry name" value="Neuronal cell adhesion molecule"/>
    <property type="match status" value="1"/>
</dbReference>
<evidence type="ECO:0000256" key="4">
    <source>
        <dbReference type="ARBA" id="ARBA00022692"/>
    </source>
</evidence>
<reference evidence="19" key="1">
    <citation type="submission" date="2023-10" db="EMBL/GenBank/DDBJ databases">
        <title>Genome assemblies of two species of porcelain crab, Petrolisthes cinctipes and Petrolisthes manimaculis (Anomura: Porcellanidae).</title>
        <authorList>
            <person name="Angst P."/>
        </authorList>
    </citation>
    <scope>NUCLEOTIDE SEQUENCE</scope>
    <source>
        <strain evidence="19">PB745_01</strain>
        <tissue evidence="19">Gill</tissue>
    </source>
</reference>
<comment type="caution">
    <text evidence="19">The sequence shown here is derived from an EMBL/GenBank/DDBJ whole genome shotgun (WGS) entry which is preliminary data.</text>
</comment>
<evidence type="ECO:0000256" key="5">
    <source>
        <dbReference type="ARBA" id="ARBA00022729"/>
    </source>
</evidence>
<evidence type="ECO:0000313" key="19">
    <source>
        <dbReference type="EMBL" id="KAK3869477.1"/>
    </source>
</evidence>
<proteinExistence type="predicted"/>
<dbReference type="FunFam" id="2.60.40.10:FF:001718">
    <property type="entry name" value="Neuroglian, isoform D"/>
    <property type="match status" value="1"/>
</dbReference>
<sequence>MTAVSVVRSVLLVVVVLGTTCEAVIKYPPMMTKQPPSNEELLFQVVSRPDENDKPFIIECEAEGEPAPKYRWIKNGQEFDWQIYDNRISQQPGRGTLVITSPRDEDLGQYQCYATNELGTATSNSVFVRKSELNSFKNEDPVTVNVNEGDPIGLNCQPPDGYPKPTVYWMIQDDRGALRSINSSRMTVDPEGTLWFSNVTRFDESNDFTYACSATSTFRNEYKLGNRVYLRVYETGSTVTQTKNEPKDQFKSRKNNVILKGKTLRLWCIFSGTPLPEMQWKKSFNSLETPLPLDRVDYENYGKTLLIRYVDFEDQGTYECTSSNGVGVAKSYSMNVDVEAIPFFEREPELQHKAEGETATFYCEAGGKPPPKKEWIYNGMPINEAPPNPRRFVESDMITIYNLTKADTGNYGCNASNAHGYVYKDVYVNVLALPPEIRTPPSDIQSVNGQEVNMTCRVFGAPRPRITWIKDGLELTGGRFKVTPDGDLLIEGVSFTDAGDYTCFAENKFGHQQADGSLVVKKRTKITDAPMDYEVAAGQTATFRCNAVKDSDLELSIQWLTDGQLIDFEQEPRFVQQSDNSLSITKTSELDSGVYTCVASTELDEVTATATLIVQDVPNPPQLLEVNCNDRDASVAWQPMGDNRAPILGYLIQYNTSFTPDTWENAFESVPAASTQFNINLSPWTNYTFRVIARNKIGPSQPSEHSSMCTTPYDVPYKNPDGVEGKGSTPHDLVIKWSKMPEIEHNGPGFKYRVYWKRDDVDGATWESQDVVDWIQDHYVVANQPTFQPYRIKVEAHNDRGEAHVSAAEVLGWSGEDVPTEAPRNLTLLDLKDATTAILAWEPVSEDSIRGHFKGYKIQTWTESESQDKARDIIVGNNNEPKALVTSFVPFTKNFVRVLVFNGAYDGPPSEPINFVTPEGTPGPVDSLDAIPMGASAFFLIWKKPKQPNGILTGYHIYYEEVVGTVTGTKSQRDPPISDPMVTRAKLASLKPGTKYRITIKARTAMGEGSPYYIERTTRSSDTEATPPGKPTIIWQHMSTNTGAVAIKITWVPDTEGNPGSHFFVKYKLYGASMYDETKPELYRDFIVLKGLDTESTYQVAVVAVDGEFTTESDLEEIDTHATGFPAGVTRRPADNIATRGWFIGMMLAIAFLLLILIIVCIVKRNRGGKYAVHEREAAHGRTDFNEEQGFPEFAQPLDGAKRDSLGSDVKNPIESDTDSMAEYGDGDTGAGMAEDGSFIGHLMFYLHCFTWRFTEDGSFIGQYGGATGKRKPAPEDKSPSAMATFV</sequence>
<evidence type="ECO:0000256" key="9">
    <source>
        <dbReference type="ARBA" id="ARBA00023136"/>
    </source>
</evidence>
<gene>
    <name evidence="19" type="ORF">Pcinc_025215</name>
</gene>
<dbReference type="GO" id="GO:0021682">
    <property type="term" value="P:nerve maturation"/>
    <property type="evidence" value="ECO:0007669"/>
    <property type="project" value="UniProtKB-ARBA"/>
</dbReference>
<dbReference type="GO" id="GO:0005918">
    <property type="term" value="C:septate junction"/>
    <property type="evidence" value="ECO:0007669"/>
    <property type="project" value="UniProtKB-SubCell"/>
</dbReference>
<organism evidence="19 20">
    <name type="scientific">Petrolisthes cinctipes</name>
    <name type="common">Flat porcelain crab</name>
    <dbReference type="NCBI Taxonomy" id="88211"/>
    <lineage>
        <taxon>Eukaryota</taxon>
        <taxon>Metazoa</taxon>
        <taxon>Ecdysozoa</taxon>
        <taxon>Arthropoda</taxon>
        <taxon>Crustacea</taxon>
        <taxon>Multicrustacea</taxon>
        <taxon>Malacostraca</taxon>
        <taxon>Eumalacostraca</taxon>
        <taxon>Eucarida</taxon>
        <taxon>Decapoda</taxon>
        <taxon>Pleocyemata</taxon>
        <taxon>Anomura</taxon>
        <taxon>Galatheoidea</taxon>
        <taxon>Porcellanidae</taxon>
        <taxon>Petrolisthes</taxon>
    </lineage>
</organism>
<dbReference type="Proteomes" id="UP001286313">
    <property type="component" value="Unassembled WGS sequence"/>
</dbReference>
<keyword evidence="4 15" id="KW-0812">Transmembrane</keyword>
<dbReference type="GO" id="GO:0019991">
    <property type="term" value="P:septate junction assembly"/>
    <property type="evidence" value="ECO:0007669"/>
    <property type="project" value="UniProtKB-ARBA"/>
</dbReference>
<evidence type="ECO:0000256" key="3">
    <source>
        <dbReference type="ARBA" id="ARBA00022475"/>
    </source>
</evidence>
<feature type="domain" description="Fibronectin type-III" evidence="18">
    <location>
        <begin position="617"/>
        <end position="714"/>
    </location>
</feature>
<accession>A0AAE1FAE4</accession>
<feature type="domain" description="Ig-like" evidence="17">
    <location>
        <begin position="342"/>
        <end position="429"/>
    </location>
</feature>
<dbReference type="FunFam" id="2.60.40.10:FF:001928">
    <property type="entry name" value="neuroglian isoform X2"/>
    <property type="match status" value="1"/>
</dbReference>
<dbReference type="FunFam" id="2.60.40.10:FF:000052">
    <property type="entry name" value="Contactin 1"/>
    <property type="match status" value="1"/>
</dbReference>
<dbReference type="Gene3D" id="2.60.40.10">
    <property type="entry name" value="Immunoglobulins"/>
    <property type="match status" value="10"/>
</dbReference>
<feature type="domain" description="Ig-like" evidence="17">
    <location>
        <begin position="29"/>
        <end position="127"/>
    </location>
</feature>
<keyword evidence="9 15" id="KW-0472">Membrane</keyword>
<dbReference type="GO" id="GO:0008366">
    <property type="term" value="P:axon ensheathment"/>
    <property type="evidence" value="ECO:0007669"/>
    <property type="project" value="UniProtKB-ARBA"/>
</dbReference>
<evidence type="ECO:0000256" key="14">
    <source>
        <dbReference type="SAM" id="MobiDB-lite"/>
    </source>
</evidence>
<dbReference type="SMART" id="SM00409">
    <property type="entry name" value="IG"/>
    <property type="match status" value="6"/>
</dbReference>
<dbReference type="Pfam" id="PF07679">
    <property type="entry name" value="I-set"/>
    <property type="match status" value="4"/>
</dbReference>
<feature type="domain" description="Ig-like" evidence="17">
    <location>
        <begin position="435"/>
        <end position="527"/>
    </location>
</feature>
<feature type="domain" description="Ig-like" evidence="17">
    <location>
        <begin position="538"/>
        <end position="607"/>
    </location>
</feature>
<dbReference type="SUPFAM" id="SSF48726">
    <property type="entry name" value="Immunoglobulin"/>
    <property type="match status" value="6"/>
</dbReference>
<evidence type="ECO:0000259" key="18">
    <source>
        <dbReference type="PROSITE" id="PS50853"/>
    </source>
</evidence>
<feature type="domain" description="Ig-like" evidence="17">
    <location>
        <begin position="131"/>
        <end position="225"/>
    </location>
</feature>
<evidence type="ECO:0000256" key="10">
    <source>
        <dbReference type="ARBA" id="ARBA00023157"/>
    </source>
</evidence>
<dbReference type="FunFam" id="2.60.40.10:FF:000028">
    <property type="entry name" value="Neuronal cell adhesion molecule"/>
    <property type="match status" value="1"/>
</dbReference>
<keyword evidence="10" id="KW-1015">Disulfide bond</keyword>
<feature type="transmembrane region" description="Helical" evidence="15">
    <location>
        <begin position="1141"/>
        <end position="1163"/>
    </location>
</feature>
<dbReference type="GO" id="GO:0098609">
    <property type="term" value="P:cell-cell adhesion"/>
    <property type="evidence" value="ECO:0007669"/>
    <property type="project" value="UniProtKB-ARBA"/>
</dbReference>
<dbReference type="Pfam" id="PF00041">
    <property type="entry name" value="fn3"/>
    <property type="match status" value="3"/>
</dbReference>
<dbReference type="InterPro" id="IPR003599">
    <property type="entry name" value="Ig_sub"/>
</dbReference>
<feature type="region of interest" description="Disordered" evidence="14">
    <location>
        <begin position="1196"/>
        <end position="1227"/>
    </location>
</feature>
<feature type="domain" description="Fibronectin type-III" evidence="18">
    <location>
        <begin position="719"/>
        <end position="817"/>
    </location>
</feature>
<dbReference type="GO" id="GO:0005886">
    <property type="term" value="C:plasma membrane"/>
    <property type="evidence" value="ECO:0007669"/>
    <property type="project" value="UniProtKB-SubCell"/>
</dbReference>
<dbReference type="InterPro" id="IPR026966">
    <property type="entry name" value="Neurofascin/L1/NrCAM_C"/>
</dbReference>
<feature type="domain" description="Fibronectin type-III" evidence="18">
    <location>
        <begin position="822"/>
        <end position="920"/>
    </location>
</feature>
<evidence type="ECO:0000256" key="12">
    <source>
        <dbReference type="ARBA" id="ARBA00023319"/>
    </source>
</evidence>
<feature type="region of interest" description="Disordered" evidence="14">
    <location>
        <begin position="1266"/>
        <end position="1287"/>
    </location>
</feature>
<dbReference type="FunFam" id="2.60.40.10:FF:000047">
    <property type="entry name" value="Contactin 1"/>
    <property type="match status" value="1"/>
</dbReference>
<keyword evidence="7" id="KW-0130">Cell adhesion</keyword>
<dbReference type="InterPro" id="IPR013098">
    <property type="entry name" value="Ig_I-set"/>
</dbReference>
<dbReference type="Pfam" id="PF13927">
    <property type="entry name" value="Ig_3"/>
    <property type="match status" value="1"/>
</dbReference>
<evidence type="ECO:0000256" key="1">
    <source>
        <dbReference type="ARBA" id="ARBA00004236"/>
    </source>
</evidence>
<evidence type="ECO:0000256" key="16">
    <source>
        <dbReference type="SAM" id="SignalP"/>
    </source>
</evidence>
<name>A0AAE1FAE4_PETCI</name>
<feature type="chain" id="PRO_5041943414" description="Neuroglian" evidence="16">
    <location>
        <begin position="19"/>
        <end position="1287"/>
    </location>
</feature>
<dbReference type="InterPro" id="IPR013783">
    <property type="entry name" value="Ig-like_fold"/>
</dbReference>
<feature type="domain" description="Ig-like" evidence="17">
    <location>
        <begin position="246"/>
        <end position="333"/>
    </location>
</feature>
<dbReference type="PANTHER" id="PTHR44170">
    <property type="entry name" value="PROTEIN SIDEKICK"/>
    <property type="match status" value="1"/>
</dbReference>
<dbReference type="GO" id="GO:0060857">
    <property type="term" value="P:establishment of glial blood-brain barrier"/>
    <property type="evidence" value="ECO:0007669"/>
    <property type="project" value="UniProtKB-ARBA"/>
</dbReference>
<dbReference type="SMART" id="SM00060">
    <property type="entry name" value="FN3"/>
    <property type="match status" value="5"/>
</dbReference>
<dbReference type="FunFam" id="2.60.40.10:FF:000004">
    <property type="entry name" value="DCC isoform 1"/>
    <property type="match status" value="1"/>
</dbReference>
<keyword evidence="3" id="KW-1003">Cell membrane</keyword>
<keyword evidence="20" id="KW-1185">Reference proteome</keyword>
<feature type="domain" description="Fibronectin type-III" evidence="18">
    <location>
        <begin position="924"/>
        <end position="1023"/>
    </location>
</feature>
<evidence type="ECO:0000256" key="6">
    <source>
        <dbReference type="ARBA" id="ARBA00022737"/>
    </source>
</evidence>
<keyword evidence="11" id="KW-0325">Glycoprotein</keyword>
<keyword evidence="12" id="KW-0393">Immunoglobulin domain</keyword>
<comment type="subcellular location">
    <subcellularLocation>
        <location evidence="13">Cell junction</location>
        <location evidence="13">Septate junction</location>
    </subcellularLocation>
    <subcellularLocation>
        <location evidence="1">Cell membrane</location>
    </subcellularLocation>
    <subcellularLocation>
        <location evidence="2">Membrane</location>
        <topology evidence="2">Single-pass type I membrane protein</topology>
    </subcellularLocation>
</comment>
<dbReference type="CDD" id="cd00063">
    <property type="entry name" value="FN3"/>
    <property type="match status" value="4"/>
</dbReference>
<evidence type="ECO:0000256" key="7">
    <source>
        <dbReference type="ARBA" id="ARBA00022889"/>
    </source>
</evidence>
<dbReference type="PANTHER" id="PTHR44170:SF6">
    <property type="entry name" value="CONTACTIN"/>
    <property type="match status" value="1"/>
</dbReference>
<evidence type="ECO:0008006" key="21">
    <source>
        <dbReference type="Google" id="ProtNLM"/>
    </source>
</evidence>
<dbReference type="SMART" id="SM00408">
    <property type="entry name" value="IGc2"/>
    <property type="match status" value="6"/>
</dbReference>
<feature type="signal peptide" evidence="16">
    <location>
        <begin position="1"/>
        <end position="18"/>
    </location>
</feature>
<dbReference type="Pfam" id="PF13882">
    <property type="entry name" value="Bravo_FIGEY"/>
    <property type="match status" value="1"/>
</dbReference>
<dbReference type="SUPFAM" id="SSF49265">
    <property type="entry name" value="Fibronectin type III"/>
    <property type="match status" value="3"/>
</dbReference>
<evidence type="ECO:0000256" key="2">
    <source>
        <dbReference type="ARBA" id="ARBA00004479"/>
    </source>
</evidence>
<evidence type="ECO:0000256" key="15">
    <source>
        <dbReference type="SAM" id="Phobius"/>
    </source>
</evidence>
<dbReference type="PROSITE" id="PS50853">
    <property type="entry name" value="FN3"/>
    <property type="match status" value="4"/>
</dbReference>
<dbReference type="InterPro" id="IPR003961">
    <property type="entry name" value="FN3_dom"/>
</dbReference>
<keyword evidence="6" id="KW-0677">Repeat</keyword>
<evidence type="ECO:0000259" key="17">
    <source>
        <dbReference type="PROSITE" id="PS50835"/>
    </source>
</evidence>
<dbReference type="GO" id="GO:0061343">
    <property type="term" value="P:cell adhesion involved in heart morphogenesis"/>
    <property type="evidence" value="ECO:0007669"/>
    <property type="project" value="UniProtKB-ARBA"/>
</dbReference>
<evidence type="ECO:0000256" key="11">
    <source>
        <dbReference type="ARBA" id="ARBA00023180"/>
    </source>
</evidence>
<dbReference type="EMBL" id="JAWQEG010002831">
    <property type="protein sequence ID" value="KAK3869477.1"/>
    <property type="molecule type" value="Genomic_DNA"/>
</dbReference>
<keyword evidence="5 16" id="KW-0732">Signal</keyword>
<dbReference type="InterPro" id="IPR003598">
    <property type="entry name" value="Ig_sub2"/>
</dbReference>
<dbReference type="InterPro" id="IPR036179">
    <property type="entry name" value="Ig-like_dom_sf"/>
</dbReference>
<protein>
    <recommendedName>
        <fullName evidence="21">Neuroglian</fullName>
    </recommendedName>
</protein>
<dbReference type="PROSITE" id="PS50835">
    <property type="entry name" value="IG_LIKE"/>
    <property type="match status" value="6"/>
</dbReference>
<dbReference type="FunFam" id="2.60.40.10:FF:000035">
    <property type="entry name" value="Contactin 1"/>
    <property type="match status" value="1"/>
</dbReference>
<dbReference type="InterPro" id="IPR036116">
    <property type="entry name" value="FN3_sf"/>
</dbReference>